<dbReference type="SUPFAM" id="SSF52047">
    <property type="entry name" value="RNI-like"/>
    <property type="match status" value="1"/>
</dbReference>
<reference evidence="1" key="1">
    <citation type="journal article" date="2019" name="bioRxiv">
        <title>The Genome of the Zebra Mussel, Dreissena polymorpha: A Resource for Invasive Species Research.</title>
        <authorList>
            <person name="McCartney M.A."/>
            <person name="Auch B."/>
            <person name="Kono T."/>
            <person name="Mallez S."/>
            <person name="Zhang Y."/>
            <person name="Obille A."/>
            <person name="Becker A."/>
            <person name="Abrahante J.E."/>
            <person name="Garbe J."/>
            <person name="Badalamenti J.P."/>
            <person name="Herman A."/>
            <person name="Mangelson H."/>
            <person name="Liachko I."/>
            <person name="Sullivan S."/>
            <person name="Sone E.D."/>
            <person name="Koren S."/>
            <person name="Silverstein K.A.T."/>
            <person name="Beckman K.B."/>
            <person name="Gohl D.M."/>
        </authorList>
    </citation>
    <scope>NUCLEOTIDE SEQUENCE</scope>
    <source>
        <strain evidence="1">Duluth1</strain>
        <tissue evidence="1">Whole animal</tissue>
    </source>
</reference>
<gene>
    <name evidence="1" type="ORF">DPMN_169591</name>
</gene>
<protein>
    <submittedName>
        <fullName evidence="1">Uncharacterized protein</fullName>
    </submittedName>
</protein>
<comment type="caution">
    <text evidence="1">The sequence shown here is derived from an EMBL/GenBank/DDBJ whole genome shotgun (WGS) entry which is preliminary data.</text>
</comment>
<evidence type="ECO:0000313" key="1">
    <source>
        <dbReference type="EMBL" id="KAH3768379.1"/>
    </source>
</evidence>
<dbReference type="AlphaFoldDB" id="A0A9D4ICE0"/>
<dbReference type="Proteomes" id="UP000828390">
    <property type="component" value="Unassembled WGS sequence"/>
</dbReference>
<evidence type="ECO:0000313" key="2">
    <source>
        <dbReference type="Proteomes" id="UP000828390"/>
    </source>
</evidence>
<reference evidence="1" key="2">
    <citation type="submission" date="2020-11" db="EMBL/GenBank/DDBJ databases">
        <authorList>
            <person name="McCartney M.A."/>
            <person name="Auch B."/>
            <person name="Kono T."/>
            <person name="Mallez S."/>
            <person name="Becker A."/>
            <person name="Gohl D.M."/>
            <person name="Silverstein K.A.T."/>
            <person name="Koren S."/>
            <person name="Bechman K.B."/>
            <person name="Herman A."/>
            <person name="Abrahante J.E."/>
            <person name="Garbe J."/>
        </authorList>
    </citation>
    <scope>NUCLEOTIDE SEQUENCE</scope>
    <source>
        <strain evidence="1">Duluth1</strain>
        <tissue evidence="1">Whole animal</tissue>
    </source>
</reference>
<proteinExistence type="predicted"/>
<accession>A0A9D4ICE0</accession>
<dbReference type="EMBL" id="JAIWYP010000009">
    <property type="protein sequence ID" value="KAH3768379.1"/>
    <property type="molecule type" value="Genomic_DNA"/>
</dbReference>
<name>A0A9D4ICE0_DREPO</name>
<sequence>MATSDLPVWIVLNSPNPNKCIKPPPVLSSIEYINVCHAKCSFTWLCSLLSMLLTLDQEVWCYLNDFQITSCVEVTGSTSSGSLQIKKTEKNISVSLRGNTSVLEALQGLNINSLALYGCRKDFSASYKESKFSASESQAISIERNFIGEECRRNSKNGLLTTSLRECGGWEVKHVESLSQTLPLLTQLEILSITVEEDSHGLWEALHGLNIKRLSLIMLEVNHKESMSQSLLSLTQLEALSFKVDYDKPGMWEALHGLSIKSLSLYCSDGDFNLKNAESFSQSLSSLTQLESVSMYTSKTADITGLCEALRGLRIKTLSLSDWWIMKHTESFSQSLSSLKQLETLSISGLECSPDFWEALRGLNIKSLSLLGVFEMKHAESLSQSLLSLRQLEELTLYVETYCALQFPQSLKFLNIFFVVLLPSQLRALVDVLAACTNKIETKLEFGCSSIYKERIPLQEYIPIKQEFDARNTIAVKRFRIYEWPDSGGVAMSTRDIDGADDASHDAVCDLYHKYVDYFDTYKINIISIRLQISPDSVS</sequence>
<keyword evidence="2" id="KW-1185">Reference proteome</keyword>
<organism evidence="1 2">
    <name type="scientific">Dreissena polymorpha</name>
    <name type="common">Zebra mussel</name>
    <name type="synonym">Mytilus polymorpha</name>
    <dbReference type="NCBI Taxonomy" id="45954"/>
    <lineage>
        <taxon>Eukaryota</taxon>
        <taxon>Metazoa</taxon>
        <taxon>Spiralia</taxon>
        <taxon>Lophotrochozoa</taxon>
        <taxon>Mollusca</taxon>
        <taxon>Bivalvia</taxon>
        <taxon>Autobranchia</taxon>
        <taxon>Heteroconchia</taxon>
        <taxon>Euheterodonta</taxon>
        <taxon>Imparidentia</taxon>
        <taxon>Neoheterodontei</taxon>
        <taxon>Myida</taxon>
        <taxon>Dreissenoidea</taxon>
        <taxon>Dreissenidae</taxon>
        <taxon>Dreissena</taxon>
    </lineage>
</organism>